<evidence type="ECO:0000256" key="5">
    <source>
        <dbReference type="HAMAP-Rule" id="MF_00378"/>
    </source>
</evidence>
<keyword evidence="2 5" id="KW-0540">Nuclease</keyword>
<dbReference type="Pfam" id="PF13742">
    <property type="entry name" value="tRNA_anti_2"/>
    <property type="match status" value="1"/>
</dbReference>
<comment type="subunit">
    <text evidence="5">Heterooligomer composed of large and small subunits.</text>
</comment>
<dbReference type="AlphaFoldDB" id="A0A8J7G9C2"/>
<evidence type="ECO:0000259" key="7">
    <source>
        <dbReference type="Pfam" id="PF02601"/>
    </source>
</evidence>
<keyword evidence="1 5" id="KW-0963">Cytoplasm</keyword>
<dbReference type="GO" id="GO:0003676">
    <property type="term" value="F:nucleic acid binding"/>
    <property type="evidence" value="ECO:0007669"/>
    <property type="project" value="InterPro"/>
</dbReference>
<protein>
    <recommendedName>
        <fullName evidence="5">Exodeoxyribonuclease 7 large subunit</fullName>
        <ecNumber evidence="5">3.1.11.6</ecNumber>
    </recommendedName>
    <alternativeName>
        <fullName evidence="5">Exodeoxyribonuclease VII large subunit</fullName>
        <shortName evidence="5">Exonuclease VII large subunit</shortName>
    </alternativeName>
</protein>
<evidence type="ECO:0000313" key="9">
    <source>
        <dbReference type="EMBL" id="MBF4500265.1"/>
    </source>
</evidence>
<feature type="domain" description="Exonuclease VII large subunit C-terminal" evidence="7">
    <location>
        <begin position="126"/>
        <end position="438"/>
    </location>
</feature>
<evidence type="ECO:0000256" key="1">
    <source>
        <dbReference type="ARBA" id="ARBA00022490"/>
    </source>
</evidence>
<dbReference type="RefSeq" id="WP_194561713.1">
    <property type="nucleotide sequence ID" value="NZ_JADKPV010000001.1"/>
</dbReference>
<organism evidence="9 10">
    <name type="scientific">Savagea serpentis</name>
    <dbReference type="NCBI Taxonomy" id="2785297"/>
    <lineage>
        <taxon>Bacteria</taxon>
        <taxon>Bacillati</taxon>
        <taxon>Bacillota</taxon>
        <taxon>Bacilli</taxon>
        <taxon>Bacillales</taxon>
        <taxon>Caryophanaceae</taxon>
        <taxon>Savagea</taxon>
    </lineage>
</organism>
<evidence type="ECO:0000259" key="8">
    <source>
        <dbReference type="Pfam" id="PF13742"/>
    </source>
</evidence>
<evidence type="ECO:0000256" key="6">
    <source>
        <dbReference type="RuleBase" id="RU004355"/>
    </source>
</evidence>
<dbReference type="InterPro" id="IPR020579">
    <property type="entry name" value="Exonuc_VII_lsu_C"/>
</dbReference>
<dbReference type="GO" id="GO:0009318">
    <property type="term" value="C:exodeoxyribonuclease VII complex"/>
    <property type="evidence" value="ECO:0007669"/>
    <property type="project" value="UniProtKB-UniRule"/>
</dbReference>
<dbReference type="CDD" id="cd04489">
    <property type="entry name" value="ExoVII_LU_OBF"/>
    <property type="match status" value="1"/>
</dbReference>
<comment type="similarity">
    <text evidence="5 6">Belongs to the XseA family.</text>
</comment>
<dbReference type="GO" id="GO:0008855">
    <property type="term" value="F:exodeoxyribonuclease VII activity"/>
    <property type="evidence" value="ECO:0007669"/>
    <property type="project" value="UniProtKB-UniRule"/>
</dbReference>
<dbReference type="NCBIfam" id="TIGR00237">
    <property type="entry name" value="xseA"/>
    <property type="match status" value="1"/>
</dbReference>
<comment type="catalytic activity">
    <reaction evidence="5 6">
        <text>Exonucleolytic cleavage in either 5'- to 3'- or 3'- to 5'-direction to yield nucleoside 5'-phosphates.</text>
        <dbReference type="EC" id="3.1.11.6"/>
    </reaction>
</comment>
<dbReference type="GO" id="GO:0005737">
    <property type="term" value="C:cytoplasm"/>
    <property type="evidence" value="ECO:0007669"/>
    <property type="project" value="UniProtKB-SubCell"/>
</dbReference>
<dbReference type="EMBL" id="JADKPV010000001">
    <property type="protein sequence ID" value="MBF4500265.1"/>
    <property type="molecule type" value="Genomic_DNA"/>
</dbReference>
<accession>A0A8J7G9C2</accession>
<comment type="caution">
    <text evidence="9">The sequence shown here is derived from an EMBL/GenBank/DDBJ whole genome shotgun (WGS) entry which is preliminary data.</text>
</comment>
<sequence>MTEEKRYLTVTALTKYVARKFSADPHLTKLSVRGELSNITFHSSGHIYCTLKDQGAQIRAVMFARQAQHVKFRLEEGMQVLIEGSVQVFERMGQYQLYIEHIEPDGIGSLYLRFEQLKADLAKEGLFEQKWKLPLPAYPQKIAIVTAKTGAAIRDMYTTIQRRYPLVELTLYEALVQGENAAPSIVRAIERANEGEYDVLIVGRGGGSIEDLWAFNEERVARAIFESRIPVISAVGHETDTTIADYVADLRAPTPTAAAELAVPSRLELQERLKQTEWSLTQLLRHQLQQSKKRYEHIRQSYVFQQAERLYRPQIEHYLQVERALHQAMIQTVSMKRQKMIEVSHALSLQSPNNKLSEARHRHRYATERLQRTMTASQEQRQDRLLHQIRLMQTLNPLSILERGFSVTYEEGNVVTSASQIEVGDSLKIQLKDGSIEAIVNDVQKEDI</sequence>
<reference evidence="9" key="1">
    <citation type="submission" date="2020-11" db="EMBL/GenBank/DDBJ databases">
        <title>Multidrug resistant novel bacterium Savagea serpentis sp. nov., isolated from the scats of a vine snake (Ahaetulla nasuta).</title>
        <authorList>
            <person name="Venkata Ramana V."/>
            <person name="Vikas Patil S."/>
            <person name="Yogita Lugani V."/>
        </authorList>
    </citation>
    <scope>NUCLEOTIDE SEQUENCE</scope>
    <source>
        <strain evidence="9">SN6</strain>
    </source>
</reference>
<comment type="function">
    <text evidence="5">Bidirectionally degrades single-stranded DNA into large acid-insoluble oligonucleotides, which are then degraded further into small acid-soluble oligonucleotides.</text>
</comment>
<dbReference type="InterPro" id="IPR025824">
    <property type="entry name" value="OB-fold_nuc-bd_dom"/>
</dbReference>
<evidence type="ECO:0000256" key="3">
    <source>
        <dbReference type="ARBA" id="ARBA00022801"/>
    </source>
</evidence>
<dbReference type="Proteomes" id="UP000622653">
    <property type="component" value="Unassembled WGS sequence"/>
</dbReference>
<evidence type="ECO:0000313" key="10">
    <source>
        <dbReference type="Proteomes" id="UP000622653"/>
    </source>
</evidence>
<keyword evidence="10" id="KW-1185">Reference proteome</keyword>
<evidence type="ECO:0000256" key="4">
    <source>
        <dbReference type="ARBA" id="ARBA00022839"/>
    </source>
</evidence>
<keyword evidence="3 5" id="KW-0378">Hydrolase</keyword>
<dbReference type="InterPro" id="IPR003753">
    <property type="entry name" value="Exonuc_VII_L"/>
</dbReference>
<feature type="domain" description="OB-fold nucleic acid binding" evidence="8">
    <location>
        <begin position="8"/>
        <end position="103"/>
    </location>
</feature>
<comment type="subcellular location">
    <subcellularLocation>
        <location evidence="5 6">Cytoplasm</location>
    </subcellularLocation>
</comment>
<gene>
    <name evidence="5" type="primary">xseA</name>
    <name evidence="9" type="ORF">IRY55_02720</name>
</gene>
<name>A0A8J7G9C2_9BACL</name>
<dbReference type="GO" id="GO:0006308">
    <property type="term" value="P:DNA catabolic process"/>
    <property type="evidence" value="ECO:0007669"/>
    <property type="project" value="UniProtKB-UniRule"/>
</dbReference>
<dbReference type="HAMAP" id="MF_00378">
    <property type="entry name" value="Exonuc_7_L"/>
    <property type="match status" value="1"/>
</dbReference>
<dbReference type="PANTHER" id="PTHR30008:SF0">
    <property type="entry name" value="EXODEOXYRIBONUCLEASE 7 LARGE SUBUNIT"/>
    <property type="match status" value="1"/>
</dbReference>
<dbReference type="PANTHER" id="PTHR30008">
    <property type="entry name" value="EXODEOXYRIBONUCLEASE 7 LARGE SUBUNIT"/>
    <property type="match status" value="1"/>
</dbReference>
<proteinExistence type="inferred from homology"/>
<dbReference type="EC" id="3.1.11.6" evidence="5"/>
<keyword evidence="4 5" id="KW-0269">Exonuclease</keyword>
<evidence type="ECO:0000256" key="2">
    <source>
        <dbReference type="ARBA" id="ARBA00022722"/>
    </source>
</evidence>
<dbReference type="Pfam" id="PF02601">
    <property type="entry name" value="Exonuc_VII_L"/>
    <property type="match status" value="1"/>
</dbReference>